<evidence type="ECO:0000256" key="1">
    <source>
        <dbReference type="ARBA" id="ARBA00022723"/>
    </source>
</evidence>
<dbReference type="Gene3D" id="6.10.140.2220">
    <property type="match status" value="2"/>
</dbReference>
<accession>A0A8B8F3L0</accession>
<protein>
    <submittedName>
        <fullName evidence="7">Uncharacterized protein LOC112679701</fullName>
    </submittedName>
</protein>
<dbReference type="OrthoDB" id="265717at2759"/>
<evidence type="ECO:0000313" key="7">
    <source>
        <dbReference type="RefSeq" id="XP_025405379.1"/>
    </source>
</evidence>
<evidence type="ECO:0000256" key="3">
    <source>
        <dbReference type="ARBA" id="ARBA00022833"/>
    </source>
</evidence>
<sequence>MEADGCAVCGAPAAQRCANCLAARYCGRAHQRAHWTEGGHKSACRPYVVASSPELGRHWVTVRDVAVGEVLLEERPLAVGPKAGSPPVCLTCYAPATGHACSGCGWPVCGPRCEAAPVHRLAECSLVRGHFDERHLSAKQLKNNTKICEELLRLADVLEPGITRFRGLLLFYLVCGLKKLKRIKKKSNYDEIIKNYTEKSVAIFKTEPDLDYLIDRLQ</sequence>
<dbReference type="Gene3D" id="2.170.270.10">
    <property type="entry name" value="SET domain"/>
    <property type="match status" value="1"/>
</dbReference>
<evidence type="ECO:0000259" key="5">
    <source>
        <dbReference type="PROSITE" id="PS50865"/>
    </source>
</evidence>
<keyword evidence="3" id="KW-0862">Zinc</keyword>
<dbReference type="PANTHER" id="PTHR46455:SF1">
    <property type="entry name" value="SET AND MYND DOMAIN CONTAINING, ARTHROPOD-SPECIFIC, MEMBER 2"/>
    <property type="match status" value="1"/>
</dbReference>
<dbReference type="InterPro" id="IPR053010">
    <property type="entry name" value="SET_SmydA-8"/>
</dbReference>
<dbReference type="Pfam" id="PF01753">
    <property type="entry name" value="zf-MYND"/>
    <property type="match status" value="1"/>
</dbReference>
<dbReference type="PROSITE" id="PS50865">
    <property type="entry name" value="ZF_MYND_2"/>
    <property type="match status" value="1"/>
</dbReference>
<dbReference type="InterPro" id="IPR002893">
    <property type="entry name" value="Znf_MYND"/>
</dbReference>
<dbReference type="GeneID" id="112679701"/>
<dbReference type="InterPro" id="IPR046341">
    <property type="entry name" value="SET_dom_sf"/>
</dbReference>
<dbReference type="RefSeq" id="XP_025405379.1">
    <property type="nucleotide sequence ID" value="XM_025549594.1"/>
</dbReference>
<reference evidence="7" key="1">
    <citation type="submission" date="2025-08" db="UniProtKB">
        <authorList>
            <consortium name="RefSeq"/>
        </authorList>
    </citation>
    <scope>IDENTIFICATION</scope>
    <source>
        <tissue evidence="7">Whole body</tissue>
    </source>
</reference>
<dbReference type="PANTHER" id="PTHR46455">
    <property type="entry name" value="SET AND MYND DOMAIN CONTAINING, ARTHROPOD-SPECIFIC, MEMBER 4, ISOFORM A"/>
    <property type="match status" value="1"/>
</dbReference>
<keyword evidence="6" id="KW-1185">Reference proteome</keyword>
<name>A0A8B8F3L0_9HEMI</name>
<organism evidence="6 7">
    <name type="scientific">Sipha flava</name>
    <name type="common">yellow sugarcane aphid</name>
    <dbReference type="NCBI Taxonomy" id="143950"/>
    <lineage>
        <taxon>Eukaryota</taxon>
        <taxon>Metazoa</taxon>
        <taxon>Ecdysozoa</taxon>
        <taxon>Arthropoda</taxon>
        <taxon>Hexapoda</taxon>
        <taxon>Insecta</taxon>
        <taxon>Pterygota</taxon>
        <taxon>Neoptera</taxon>
        <taxon>Paraneoptera</taxon>
        <taxon>Hemiptera</taxon>
        <taxon>Sternorrhyncha</taxon>
        <taxon>Aphidomorpha</taxon>
        <taxon>Aphidoidea</taxon>
        <taxon>Aphididae</taxon>
        <taxon>Sipha</taxon>
    </lineage>
</organism>
<keyword evidence="2 4" id="KW-0863">Zinc-finger</keyword>
<dbReference type="Proteomes" id="UP000694846">
    <property type="component" value="Unplaced"/>
</dbReference>
<gene>
    <name evidence="7" type="primary">LOC112679701</name>
</gene>
<evidence type="ECO:0000313" key="6">
    <source>
        <dbReference type="Proteomes" id="UP000694846"/>
    </source>
</evidence>
<proteinExistence type="predicted"/>
<dbReference type="SUPFAM" id="SSF144232">
    <property type="entry name" value="HIT/MYND zinc finger-like"/>
    <property type="match status" value="1"/>
</dbReference>
<dbReference type="PROSITE" id="PS01360">
    <property type="entry name" value="ZF_MYND_1"/>
    <property type="match status" value="1"/>
</dbReference>
<dbReference type="AlphaFoldDB" id="A0A8B8F3L0"/>
<feature type="domain" description="MYND-type" evidence="5">
    <location>
        <begin position="6"/>
        <end position="44"/>
    </location>
</feature>
<keyword evidence="1" id="KW-0479">Metal-binding</keyword>
<dbReference type="GO" id="GO:0008270">
    <property type="term" value="F:zinc ion binding"/>
    <property type="evidence" value="ECO:0007669"/>
    <property type="project" value="UniProtKB-KW"/>
</dbReference>
<evidence type="ECO:0000256" key="2">
    <source>
        <dbReference type="ARBA" id="ARBA00022771"/>
    </source>
</evidence>
<evidence type="ECO:0000256" key="4">
    <source>
        <dbReference type="PROSITE-ProRule" id="PRU00134"/>
    </source>
</evidence>